<gene>
    <name evidence="3" type="ORF">OS493_007963</name>
</gene>
<evidence type="ECO:0000256" key="2">
    <source>
        <dbReference type="SAM" id="MobiDB-lite"/>
    </source>
</evidence>
<name>A0A9W9YEQ9_9CNID</name>
<dbReference type="AlphaFoldDB" id="A0A9W9YEQ9"/>
<comment type="caution">
    <text evidence="3">The sequence shown here is derived from an EMBL/GenBank/DDBJ whole genome shotgun (WGS) entry which is preliminary data.</text>
</comment>
<feature type="compositionally biased region" description="Basic and acidic residues" evidence="2">
    <location>
        <begin position="173"/>
        <end position="188"/>
    </location>
</feature>
<sequence length="1238" mass="140513">MASQNIARDSGICLSAVQQKSKIPIRVSGSSSDSEQSYSEEPGHVNRRSTRRSSRIPIAVSRHGSGSDSSEENQNKIKPNTTDSGISLRQGQKKDAIIQNVVKKTSKTSSSAKKEASRNSNKILSPRDTKASALRKQAQLKKTASAEKKKKKNKKSPADQCGVILGDSSDDECSNRSEFESDVERQSEDEGEDQTVPLEMQEEVFVQNNEDSSCKSTRSVDLELMPASVENKTSALDEDIEEYSNKNKKLTALDRKNSQELQNRNDVLLDSNEAEEDQGNHASYSRQLEDENKEAEHEEAEHQQTEQQEAEHEETGHQVAEHEETGHQEAEHQEAENQEAGHQEAEHQEDEAYSYSDDSFEETSSEEERTPTFDFKMAPPSIGNSGCGDSNQAMDDVQLQHGKEDTASDVSDIEDQPAVTCEESAENICKGTLQKQQSVRKFFDDVSSEMGQETLEEEVLEHEEFVEIDNEKKVVDDDELNRMDEAIFGLLQSAGQSSRGPSKGLPMVNNHRETALQSAAKVNNYTEGEELNCMQDVYPGMGEGNRSGKKRVRFASEPEVFLVPFSSREFDEPFFDVTDDVPADEVQSESRFKNVKLDPYSKEFVDDLDDLLDDIEEDIQEEISSQEKNAPDLTDDVPTDQVQSESRLKNVNLDPYSKEFVDDLLDDVEEDIQEELSSQEKNALDKEVDLLPGTKHSSESTRCVEDNGSEAVPQQDLETEATFPCQMYVTDAKELEECIYTDVFHLEYENIPETVRENVLEQDLKQGKDFILDATLNRENKSTRWPSIGNEESQSMTEETEEMLPQKMEPFFEATNSHCPETYKNDSFPDEALVPNFNETVNAVTDEGSKQDEKTKLEVTQKYKETLPDTKDNGAESPMEVENMSDLRTSNKRKVTIVANSYIDDLIENVFKQITWDATNSLEERNSDSCHRQEVGSVTDNDVDVSQNMNPEVNIMAGENVSECHEEMASGNSEQSSLQEDDHDIKVQPSIVDIYESLTNNRSLHYTEDSEDTELVRDSTVTETHDEAEIKAIAAELEQLKDLHAKIGDIRKAFNGTKKPDYEKPSEKRRVSRRLSLLQEIRIVMLSVAEMSEDFKTTVVEVLEDSARHNISLERDLEQMKREYLETLDKQNEEIKSFKKCNEELEIQLEEGDQQRLTIECIIQSVNIENEKLLEQNDDLENELKKAMSEKNEIVTELDRKHFKEEYRERELSNLKHDIRWKSFNMEENGCGLGSNLY</sequence>
<evidence type="ECO:0000256" key="1">
    <source>
        <dbReference type="SAM" id="Coils"/>
    </source>
</evidence>
<dbReference type="Proteomes" id="UP001163046">
    <property type="component" value="Unassembled WGS sequence"/>
</dbReference>
<feature type="region of interest" description="Disordered" evidence="2">
    <location>
        <begin position="623"/>
        <end position="644"/>
    </location>
</feature>
<evidence type="ECO:0000313" key="4">
    <source>
        <dbReference type="Proteomes" id="UP001163046"/>
    </source>
</evidence>
<dbReference type="OrthoDB" id="5978166at2759"/>
<feature type="compositionally biased region" description="Basic residues" evidence="2">
    <location>
        <begin position="45"/>
        <end position="54"/>
    </location>
</feature>
<feature type="compositionally biased region" description="Acidic residues" evidence="2">
    <location>
        <begin position="347"/>
        <end position="365"/>
    </location>
</feature>
<accession>A0A9W9YEQ9</accession>
<protein>
    <submittedName>
        <fullName evidence="3">Uncharacterized protein</fullName>
    </submittedName>
</protein>
<keyword evidence="4" id="KW-1185">Reference proteome</keyword>
<reference evidence="3" key="1">
    <citation type="submission" date="2023-01" db="EMBL/GenBank/DDBJ databases">
        <title>Genome assembly of the deep-sea coral Lophelia pertusa.</title>
        <authorList>
            <person name="Herrera S."/>
            <person name="Cordes E."/>
        </authorList>
    </citation>
    <scope>NUCLEOTIDE SEQUENCE</scope>
    <source>
        <strain evidence="3">USNM1676648</strain>
        <tissue evidence="3">Polyp</tissue>
    </source>
</reference>
<feature type="coiled-coil region" evidence="1">
    <location>
        <begin position="1103"/>
        <end position="1197"/>
    </location>
</feature>
<feature type="compositionally biased region" description="Basic and acidic residues" evidence="2">
    <location>
        <begin position="287"/>
        <end position="346"/>
    </location>
</feature>
<feature type="region of interest" description="Disordered" evidence="2">
    <location>
        <begin position="674"/>
        <end position="713"/>
    </location>
</feature>
<feature type="compositionally biased region" description="Polar residues" evidence="2">
    <location>
        <begin position="76"/>
        <end position="90"/>
    </location>
</feature>
<feature type="region of interest" description="Disordered" evidence="2">
    <location>
        <begin position="18"/>
        <end position="197"/>
    </location>
</feature>
<keyword evidence="1" id="KW-0175">Coiled coil</keyword>
<dbReference type="EMBL" id="MU827780">
    <property type="protein sequence ID" value="KAJ7337806.1"/>
    <property type="molecule type" value="Genomic_DNA"/>
</dbReference>
<evidence type="ECO:0000313" key="3">
    <source>
        <dbReference type="EMBL" id="KAJ7337806.1"/>
    </source>
</evidence>
<feature type="compositionally biased region" description="Polar residues" evidence="2">
    <location>
        <begin position="382"/>
        <end position="393"/>
    </location>
</feature>
<organism evidence="3 4">
    <name type="scientific">Desmophyllum pertusum</name>
    <dbReference type="NCBI Taxonomy" id="174260"/>
    <lineage>
        <taxon>Eukaryota</taxon>
        <taxon>Metazoa</taxon>
        <taxon>Cnidaria</taxon>
        <taxon>Anthozoa</taxon>
        <taxon>Hexacorallia</taxon>
        <taxon>Scleractinia</taxon>
        <taxon>Caryophylliina</taxon>
        <taxon>Caryophylliidae</taxon>
        <taxon>Desmophyllum</taxon>
    </lineage>
</organism>
<feature type="compositionally biased region" description="Basic and acidic residues" evidence="2">
    <location>
        <begin position="696"/>
        <end position="705"/>
    </location>
</feature>
<feature type="region of interest" description="Disordered" evidence="2">
    <location>
        <begin position="225"/>
        <end position="419"/>
    </location>
</feature>
<proteinExistence type="predicted"/>
<feature type="compositionally biased region" description="Low complexity" evidence="2">
    <location>
        <begin position="28"/>
        <end position="40"/>
    </location>
</feature>